<keyword evidence="1" id="KW-0812">Transmembrane</keyword>
<sequence>MEEFMLDYLREEFAAYSNELIIIGVLIIAFVSFYSRFFLKSSKKKNTTNR</sequence>
<gene>
    <name evidence="2" type="ORF">HMPREF9439_02084</name>
</gene>
<evidence type="ECO:0000313" key="3">
    <source>
        <dbReference type="Proteomes" id="UP000005156"/>
    </source>
</evidence>
<comment type="caution">
    <text evidence="2">The sequence shown here is derived from an EMBL/GenBank/DDBJ whole genome shotgun (WGS) entry which is preliminary data.</text>
</comment>
<dbReference type="Proteomes" id="UP000005156">
    <property type="component" value="Unassembled WGS sequence"/>
</dbReference>
<dbReference type="AlphaFoldDB" id="F3QMA7"/>
<organism evidence="2 3">
    <name type="scientific">Parasutterella excrementihominis YIT 11859</name>
    <dbReference type="NCBI Taxonomy" id="762966"/>
    <lineage>
        <taxon>Bacteria</taxon>
        <taxon>Pseudomonadati</taxon>
        <taxon>Pseudomonadota</taxon>
        <taxon>Betaproteobacteria</taxon>
        <taxon>Burkholderiales</taxon>
        <taxon>Sutterellaceae</taxon>
        <taxon>Parasutterella</taxon>
    </lineage>
</organism>
<evidence type="ECO:0000313" key="2">
    <source>
        <dbReference type="EMBL" id="EGG52173.1"/>
    </source>
</evidence>
<keyword evidence="1" id="KW-0472">Membrane</keyword>
<evidence type="ECO:0000256" key="1">
    <source>
        <dbReference type="SAM" id="Phobius"/>
    </source>
</evidence>
<dbReference type="EMBL" id="AFBP01000073">
    <property type="protein sequence ID" value="EGG52173.1"/>
    <property type="molecule type" value="Genomic_DNA"/>
</dbReference>
<proteinExistence type="predicted"/>
<protein>
    <submittedName>
        <fullName evidence="2">Conserved domain protein</fullName>
    </submittedName>
</protein>
<accession>F3QMA7</accession>
<reference evidence="2 3" key="1">
    <citation type="submission" date="2011-02" db="EMBL/GenBank/DDBJ databases">
        <authorList>
            <person name="Weinstock G."/>
            <person name="Sodergren E."/>
            <person name="Clifton S."/>
            <person name="Fulton L."/>
            <person name="Fulton B."/>
            <person name="Courtney L."/>
            <person name="Fronick C."/>
            <person name="Harrison M."/>
            <person name="Strong C."/>
            <person name="Farmer C."/>
            <person name="Delahaunty K."/>
            <person name="Markovic C."/>
            <person name="Hall O."/>
            <person name="Minx P."/>
            <person name="Tomlinson C."/>
            <person name="Mitreva M."/>
            <person name="Hou S."/>
            <person name="Chen J."/>
            <person name="Wollam A."/>
            <person name="Pepin K.H."/>
            <person name="Johnson M."/>
            <person name="Bhonagiri V."/>
            <person name="Zhang X."/>
            <person name="Suruliraj S."/>
            <person name="Warren W."/>
            <person name="Chinwalla A."/>
            <person name="Mardis E.R."/>
            <person name="Wilson R.K."/>
        </authorList>
    </citation>
    <scope>NUCLEOTIDE SEQUENCE [LARGE SCALE GENOMIC DNA]</scope>
    <source>
        <strain evidence="2 3">YIT 11859</strain>
    </source>
</reference>
<feature type="transmembrane region" description="Helical" evidence="1">
    <location>
        <begin position="20"/>
        <end position="39"/>
    </location>
</feature>
<name>F3QMA7_9BURK</name>
<keyword evidence="3" id="KW-1185">Reference proteome</keyword>
<dbReference type="eggNOG" id="ENOG50349ZK">
    <property type="taxonomic scope" value="Bacteria"/>
</dbReference>
<dbReference type="HOGENOM" id="CLU_3115355_0_0_4"/>
<keyword evidence="1" id="KW-1133">Transmembrane helix</keyword>